<evidence type="ECO:0000313" key="3">
    <source>
        <dbReference type="EMBL" id="KFB44114.1"/>
    </source>
</evidence>
<feature type="active site" description="Acyl-ester intermediate" evidence="1">
    <location>
        <position position="228"/>
    </location>
</feature>
<keyword evidence="5" id="KW-1185">Reference proteome</keyword>
<evidence type="ECO:0000256" key="1">
    <source>
        <dbReference type="PIRSR" id="PIRSR001221-1"/>
    </source>
</evidence>
<feature type="domain" description="Amidase" evidence="2">
    <location>
        <begin position="64"/>
        <end position="503"/>
    </location>
</feature>
<organism evidence="3">
    <name type="scientific">Anopheles sinensis</name>
    <name type="common">Mosquito</name>
    <dbReference type="NCBI Taxonomy" id="74873"/>
    <lineage>
        <taxon>Eukaryota</taxon>
        <taxon>Metazoa</taxon>
        <taxon>Ecdysozoa</taxon>
        <taxon>Arthropoda</taxon>
        <taxon>Hexapoda</taxon>
        <taxon>Insecta</taxon>
        <taxon>Pterygota</taxon>
        <taxon>Neoptera</taxon>
        <taxon>Endopterygota</taxon>
        <taxon>Diptera</taxon>
        <taxon>Nematocera</taxon>
        <taxon>Culicoidea</taxon>
        <taxon>Culicidae</taxon>
        <taxon>Anophelinae</taxon>
        <taxon>Anopheles</taxon>
    </lineage>
</organism>
<dbReference type="InterPro" id="IPR023631">
    <property type="entry name" value="Amidase_dom"/>
</dbReference>
<dbReference type="STRING" id="74873.A0A084W1M0"/>
<dbReference type="Pfam" id="PF01425">
    <property type="entry name" value="Amidase"/>
    <property type="match status" value="1"/>
</dbReference>
<feature type="active site" description="Charge relay system" evidence="1">
    <location>
        <position position="204"/>
    </location>
</feature>
<evidence type="ECO:0000313" key="4">
    <source>
        <dbReference type="EnsemblMetazoa" id="ASIC011948-PA"/>
    </source>
</evidence>
<dbReference type="PANTHER" id="PTHR43372:SF3">
    <property type="entry name" value="AT07710P-RELATED"/>
    <property type="match status" value="1"/>
</dbReference>
<dbReference type="InterPro" id="IPR036928">
    <property type="entry name" value="AS_sf"/>
</dbReference>
<name>A0A084W1M0_ANOSI</name>
<sequence length="520" mass="56637">MELLLKVVALILRVLNVLLGPILAWLGGEQPRTEPFPPIRDELLRVPATELAERIRRRTVSSVDVVRTYVLRIRAVNPLINAVVEERFEAAIGEAVAADERVAACLGDESQLAELARQAPLLGVPLTVKESCSLKGMSLGGGVVRRQNLTASEDGEAVGRLRAAGAIPLLVSNTPEFCMAFESYNYVTGRTLNPYDPQRSAAGSSGGEGALLGAGASLCGIGSDLGGSIRIPALFCGVFGHKPSPGIVPIKGHMPVCDDAHFDQFLSLGPMCRYAKDLPLLLEVMSGPNASKLRLADPVDVSKVKIYYPQRLNLTVNAVPIAPEIRESLRTAVKHFQDKGNYSEPLNFRYFCDSMQIASASLQTLKELPNVFESKNPSLLWELVKVVSRQSEHTFATIFMYFLSATKATVSTEQRMKYLKMGEELKQDFTNKLGTDGVFLMPSFPKPALRHYESFGHVTGFMYTMIFNALGLPATQVPLGFNRHGLPVGIQVVGGPNQDRLCLAVAQELEKAFGGWQAPK</sequence>
<dbReference type="InterPro" id="IPR052739">
    <property type="entry name" value="FAAH2"/>
</dbReference>
<dbReference type="OrthoDB" id="6428749at2759"/>
<accession>A0A084W1M0</accession>
<evidence type="ECO:0000259" key="2">
    <source>
        <dbReference type="Pfam" id="PF01425"/>
    </source>
</evidence>
<dbReference type="PANTHER" id="PTHR43372">
    <property type="entry name" value="FATTY-ACID AMIDE HYDROLASE"/>
    <property type="match status" value="1"/>
</dbReference>
<feature type="active site" description="Charge relay system" evidence="1">
    <location>
        <position position="129"/>
    </location>
</feature>
<dbReference type="SUPFAM" id="SSF75304">
    <property type="entry name" value="Amidase signature (AS) enzymes"/>
    <property type="match status" value="1"/>
</dbReference>
<dbReference type="EMBL" id="ATLV01019387">
    <property type="status" value="NOT_ANNOTATED_CDS"/>
    <property type="molecule type" value="Genomic_DNA"/>
</dbReference>
<dbReference type="AlphaFoldDB" id="A0A084W1M0"/>
<dbReference type="Proteomes" id="UP000030765">
    <property type="component" value="Unassembled WGS sequence"/>
</dbReference>
<dbReference type="GO" id="GO:0012505">
    <property type="term" value="C:endomembrane system"/>
    <property type="evidence" value="ECO:0007669"/>
    <property type="project" value="TreeGrafter"/>
</dbReference>
<dbReference type="VEuPathDB" id="VectorBase:ASIC011948"/>
<evidence type="ECO:0000313" key="5">
    <source>
        <dbReference type="Proteomes" id="UP000030765"/>
    </source>
</evidence>
<reference evidence="4" key="2">
    <citation type="submission" date="2020-05" db="UniProtKB">
        <authorList>
            <consortium name="EnsemblMetazoa"/>
        </authorList>
    </citation>
    <scope>IDENTIFICATION</scope>
</reference>
<proteinExistence type="predicted"/>
<dbReference type="PIRSF" id="PIRSF001221">
    <property type="entry name" value="Amidase_fungi"/>
    <property type="match status" value="1"/>
</dbReference>
<reference evidence="3 5" key="1">
    <citation type="journal article" date="2014" name="BMC Genomics">
        <title>Genome sequence of Anopheles sinensis provides insight into genetics basis of mosquito competence for malaria parasites.</title>
        <authorList>
            <person name="Zhou D."/>
            <person name="Zhang D."/>
            <person name="Ding G."/>
            <person name="Shi L."/>
            <person name="Hou Q."/>
            <person name="Ye Y."/>
            <person name="Xu Y."/>
            <person name="Zhou H."/>
            <person name="Xiong C."/>
            <person name="Li S."/>
            <person name="Yu J."/>
            <person name="Hong S."/>
            <person name="Yu X."/>
            <person name="Zou P."/>
            <person name="Chen C."/>
            <person name="Chang X."/>
            <person name="Wang W."/>
            <person name="Lv Y."/>
            <person name="Sun Y."/>
            <person name="Ma L."/>
            <person name="Shen B."/>
            <person name="Zhu C."/>
        </authorList>
    </citation>
    <scope>NUCLEOTIDE SEQUENCE [LARGE SCALE GENOMIC DNA]</scope>
</reference>
<dbReference type="EMBL" id="KE525269">
    <property type="protein sequence ID" value="KFB44114.1"/>
    <property type="molecule type" value="Genomic_DNA"/>
</dbReference>
<dbReference type="VEuPathDB" id="VectorBase:ASIS010506"/>
<dbReference type="OMA" id="KPPYGRV"/>
<gene>
    <name evidence="3" type="ORF">ZHAS_00011948</name>
</gene>
<protein>
    <submittedName>
        <fullName evidence="3">AGAP013161-PA-like protein</fullName>
    </submittedName>
    <submittedName>
        <fullName evidence="4">Amidase domain-containing protein</fullName>
    </submittedName>
</protein>
<dbReference type="EnsemblMetazoa" id="ASIC011948-RA">
    <property type="protein sequence ID" value="ASIC011948-PA"/>
    <property type="gene ID" value="ASIC011948"/>
</dbReference>
<dbReference type="Gene3D" id="3.90.1300.10">
    <property type="entry name" value="Amidase signature (AS) domain"/>
    <property type="match status" value="1"/>
</dbReference>